<reference evidence="1 2" key="1">
    <citation type="submission" date="2018-12" db="EMBL/GenBank/DDBJ databases">
        <authorList>
            <consortium name="Pathogen Informatics"/>
        </authorList>
    </citation>
    <scope>NUCLEOTIDE SEQUENCE [LARGE SCALE GENOMIC DNA]</scope>
    <source>
        <strain evidence="1 2">NCTC9419</strain>
    </source>
</reference>
<dbReference type="Proteomes" id="UP000271603">
    <property type="component" value="Chromosome"/>
</dbReference>
<gene>
    <name evidence="1" type="ORF">NCTC9419_02315</name>
</gene>
<dbReference type="GeneID" id="61763342"/>
<accession>A0A447QLE9</accession>
<protein>
    <submittedName>
        <fullName evidence="1">Uncharacterized protein</fullName>
    </submittedName>
</protein>
<proteinExistence type="predicted"/>
<organism evidence="1 2">
    <name type="scientific">Serratia rubidaea</name>
    <name type="common">Serratia marinorubra</name>
    <dbReference type="NCBI Taxonomy" id="61652"/>
    <lineage>
        <taxon>Bacteria</taxon>
        <taxon>Pseudomonadati</taxon>
        <taxon>Pseudomonadota</taxon>
        <taxon>Gammaproteobacteria</taxon>
        <taxon>Enterobacterales</taxon>
        <taxon>Yersiniaceae</taxon>
        <taxon>Serratia</taxon>
    </lineage>
</organism>
<dbReference type="RefSeq" id="WP_054306360.1">
    <property type="nucleotide sequence ID" value="NZ_CAMIPJ010000011.1"/>
</dbReference>
<name>A0A447QLE9_SERRU</name>
<dbReference type="EMBL" id="LR134155">
    <property type="protein sequence ID" value="VEA70799.1"/>
    <property type="molecule type" value="Genomic_DNA"/>
</dbReference>
<dbReference type="AlphaFoldDB" id="A0A447QLE9"/>
<evidence type="ECO:0000313" key="2">
    <source>
        <dbReference type="Proteomes" id="UP000271603"/>
    </source>
</evidence>
<evidence type="ECO:0000313" key="1">
    <source>
        <dbReference type="EMBL" id="VEA70799.1"/>
    </source>
</evidence>
<sequence>MTDITKTYQSLEERFPMEEMRRLYLAKFGETVDGRLRLYGRWEITNRGALGTLEGEVLPFILLNCWFTFKEGTKTYGVSCTVELTTFDGTNRTEFRPLSPFTAESTNYRVEYAYTHRMNPATIYDFSERPNG</sequence>